<feature type="region of interest" description="Disordered" evidence="1">
    <location>
        <begin position="90"/>
        <end position="138"/>
    </location>
</feature>
<reference evidence="3" key="1">
    <citation type="submission" date="2021-03" db="EMBL/GenBank/DDBJ databases">
        <title>Draft genome sequence of rust myrtle Austropuccinia psidii MF-1, a brazilian biotype.</title>
        <authorList>
            <person name="Quecine M.C."/>
            <person name="Pachon D.M.R."/>
            <person name="Bonatelli M.L."/>
            <person name="Correr F.H."/>
            <person name="Franceschini L.M."/>
            <person name="Leite T.F."/>
            <person name="Margarido G.R.A."/>
            <person name="Almeida C.A."/>
            <person name="Ferrarezi J.A."/>
            <person name="Labate C.A."/>
        </authorList>
    </citation>
    <scope>NUCLEOTIDE SEQUENCE</scope>
    <source>
        <strain evidence="3">MF-1</strain>
    </source>
</reference>
<feature type="chain" id="PRO_5040208946" evidence="2">
    <location>
        <begin position="25"/>
        <end position="138"/>
    </location>
</feature>
<dbReference type="Proteomes" id="UP000765509">
    <property type="component" value="Unassembled WGS sequence"/>
</dbReference>
<dbReference type="EMBL" id="AVOT02041605">
    <property type="protein sequence ID" value="MBW0536964.1"/>
    <property type="molecule type" value="Genomic_DNA"/>
</dbReference>
<gene>
    <name evidence="3" type="ORF">O181_076679</name>
</gene>
<evidence type="ECO:0000313" key="3">
    <source>
        <dbReference type="EMBL" id="MBW0536964.1"/>
    </source>
</evidence>
<dbReference type="AlphaFoldDB" id="A0A9Q3IFM0"/>
<comment type="caution">
    <text evidence="3">The sequence shown here is derived from an EMBL/GenBank/DDBJ whole genome shotgun (WGS) entry which is preliminary data.</text>
</comment>
<evidence type="ECO:0000313" key="4">
    <source>
        <dbReference type="Proteomes" id="UP000765509"/>
    </source>
</evidence>
<evidence type="ECO:0000256" key="1">
    <source>
        <dbReference type="SAM" id="MobiDB-lite"/>
    </source>
</evidence>
<sequence>MYSLGGLILGAILLLGAFPASIDGASLQPRVSSADAQINEASALDRRHFIKIYKSEKDDYYGKGGYSKSKSYYPKRSFIHLAHDDYDPGYSHGDSGKYSHGGSSYDGDGEYYGNGHHSYEGTGTSEYHGESTSPAPGY</sequence>
<feature type="compositionally biased region" description="Polar residues" evidence="1">
    <location>
        <begin position="121"/>
        <end position="138"/>
    </location>
</feature>
<feature type="signal peptide" evidence="2">
    <location>
        <begin position="1"/>
        <end position="24"/>
    </location>
</feature>
<feature type="compositionally biased region" description="Low complexity" evidence="1">
    <location>
        <begin position="90"/>
        <end position="116"/>
    </location>
</feature>
<accession>A0A9Q3IFM0</accession>
<name>A0A9Q3IFM0_9BASI</name>
<keyword evidence="4" id="KW-1185">Reference proteome</keyword>
<organism evidence="3 4">
    <name type="scientific">Austropuccinia psidii MF-1</name>
    <dbReference type="NCBI Taxonomy" id="1389203"/>
    <lineage>
        <taxon>Eukaryota</taxon>
        <taxon>Fungi</taxon>
        <taxon>Dikarya</taxon>
        <taxon>Basidiomycota</taxon>
        <taxon>Pucciniomycotina</taxon>
        <taxon>Pucciniomycetes</taxon>
        <taxon>Pucciniales</taxon>
        <taxon>Sphaerophragmiaceae</taxon>
        <taxon>Austropuccinia</taxon>
    </lineage>
</organism>
<evidence type="ECO:0000256" key="2">
    <source>
        <dbReference type="SAM" id="SignalP"/>
    </source>
</evidence>
<keyword evidence="2" id="KW-0732">Signal</keyword>
<protein>
    <submittedName>
        <fullName evidence="3">Uncharacterized protein</fullName>
    </submittedName>
</protein>
<proteinExistence type="predicted"/>